<gene>
    <name evidence="1" type="ORF">UFOVP450_3</name>
</gene>
<dbReference type="EMBL" id="LR796421">
    <property type="protein sequence ID" value="CAB4142451.1"/>
    <property type="molecule type" value="Genomic_DNA"/>
</dbReference>
<protein>
    <submittedName>
        <fullName evidence="1">Uncharacterized protein</fullName>
    </submittedName>
</protein>
<organism evidence="1">
    <name type="scientific">uncultured Caudovirales phage</name>
    <dbReference type="NCBI Taxonomy" id="2100421"/>
    <lineage>
        <taxon>Viruses</taxon>
        <taxon>Duplodnaviria</taxon>
        <taxon>Heunggongvirae</taxon>
        <taxon>Uroviricota</taxon>
        <taxon>Caudoviricetes</taxon>
        <taxon>Peduoviridae</taxon>
        <taxon>Maltschvirus</taxon>
        <taxon>Maltschvirus maltsch</taxon>
    </lineage>
</organism>
<proteinExistence type="predicted"/>
<sequence length="142" mass="16005">MKASEFRKLIREEVRKVLKEADESLDPNATYRVNISISRGEYDPSDIEKVAGEPLAVAKAVRKDAYDSMTDDGYDDEDAGEFINAYRLDQDTYIIGTGEEDVTVVGRPRSKKYGAFWSDPASEESEDLYYQMEDGIQGAQEV</sequence>
<evidence type="ECO:0000313" key="1">
    <source>
        <dbReference type="EMBL" id="CAB4142451.1"/>
    </source>
</evidence>
<reference evidence="1" key="1">
    <citation type="submission" date="2020-04" db="EMBL/GenBank/DDBJ databases">
        <authorList>
            <person name="Chiriac C."/>
            <person name="Salcher M."/>
            <person name="Ghai R."/>
            <person name="Kavagutti S V."/>
        </authorList>
    </citation>
    <scope>NUCLEOTIDE SEQUENCE</scope>
</reference>
<name>A0A6J5M8E1_9CAUD</name>
<accession>A0A6J5M8E1</accession>